<comment type="caution">
    <text evidence="1">The sequence shown here is derived from an EMBL/GenBank/DDBJ whole genome shotgun (WGS) entry which is preliminary data.</text>
</comment>
<evidence type="ECO:0000313" key="2">
    <source>
        <dbReference type="Proteomes" id="UP001237642"/>
    </source>
</evidence>
<protein>
    <submittedName>
        <fullName evidence="1">Uncharacterized protein</fullName>
    </submittedName>
</protein>
<evidence type="ECO:0000313" key="1">
    <source>
        <dbReference type="EMBL" id="KAK1351933.1"/>
    </source>
</evidence>
<organism evidence="1 2">
    <name type="scientific">Heracleum sosnowskyi</name>
    <dbReference type="NCBI Taxonomy" id="360622"/>
    <lineage>
        <taxon>Eukaryota</taxon>
        <taxon>Viridiplantae</taxon>
        <taxon>Streptophyta</taxon>
        <taxon>Embryophyta</taxon>
        <taxon>Tracheophyta</taxon>
        <taxon>Spermatophyta</taxon>
        <taxon>Magnoliopsida</taxon>
        <taxon>eudicotyledons</taxon>
        <taxon>Gunneridae</taxon>
        <taxon>Pentapetalae</taxon>
        <taxon>asterids</taxon>
        <taxon>campanulids</taxon>
        <taxon>Apiales</taxon>
        <taxon>Apiaceae</taxon>
        <taxon>Apioideae</taxon>
        <taxon>apioid superclade</taxon>
        <taxon>Tordylieae</taxon>
        <taxon>Tordyliinae</taxon>
        <taxon>Heracleum</taxon>
    </lineage>
</organism>
<keyword evidence="2" id="KW-1185">Reference proteome</keyword>
<dbReference type="EMBL" id="JAUIZM010000022">
    <property type="protein sequence ID" value="KAK1351933.1"/>
    <property type="molecule type" value="Genomic_DNA"/>
</dbReference>
<proteinExistence type="predicted"/>
<reference evidence="1" key="2">
    <citation type="submission" date="2023-05" db="EMBL/GenBank/DDBJ databases">
        <authorList>
            <person name="Schelkunov M.I."/>
        </authorList>
    </citation>
    <scope>NUCLEOTIDE SEQUENCE</scope>
    <source>
        <strain evidence="1">Hsosn_3</strain>
        <tissue evidence="1">Leaf</tissue>
    </source>
</reference>
<name>A0AAD8LXE6_9APIA</name>
<dbReference type="Proteomes" id="UP001237642">
    <property type="component" value="Unassembled WGS sequence"/>
</dbReference>
<reference evidence="1" key="1">
    <citation type="submission" date="2023-02" db="EMBL/GenBank/DDBJ databases">
        <title>Genome of toxic invasive species Heracleum sosnowskyi carries increased number of genes despite the absence of recent whole-genome duplications.</title>
        <authorList>
            <person name="Schelkunov M."/>
            <person name="Shtratnikova V."/>
            <person name="Makarenko M."/>
            <person name="Klepikova A."/>
            <person name="Omelchenko D."/>
            <person name="Novikova G."/>
            <person name="Obukhova E."/>
            <person name="Bogdanov V."/>
            <person name="Penin A."/>
            <person name="Logacheva M."/>
        </authorList>
    </citation>
    <scope>NUCLEOTIDE SEQUENCE</scope>
    <source>
        <strain evidence="1">Hsosn_3</strain>
        <tissue evidence="1">Leaf</tissue>
    </source>
</reference>
<accession>A0AAD8LXE6</accession>
<gene>
    <name evidence="1" type="ORF">POM88_053938</name>
</gene>
<sequence length="220" mass="25256">MRAFKACSGFAVDNSCKLNPNGANIHLCNLFSRTSLTPDYVLYHYLCKRALDWFYARKVELDEDVSLLRKEFDSENSCYHLRMAFEDCFPAEESSDIPHNRYESFGPGVLKEIEKFNTDVKNSGGFYAGHYPEMYAARIYGTWISKCYDIDNKPIPASSLTKLLHLSQLALCFYNMKEGTEFNNVKVLRAMTCNCGRSTLTNYRALLAEYVYRIEGLLAE</sequence>
<dbReference type="AlphaFoldDB" id="A0AAD8LXE6"/>